<feature type="DNA-binding region" description="OmpR/PhoB-type" evidence="5">
    <location>
        <begin position="143"/>
        <end position="240"/>
    </location>
</feature>
<dbReference type="InterPro" id="IPR039420">
    <property type="entry name" value="WalR-like"/>
</dbReference>
<dbReference type="PANTHER" id="PTHR48111">
    <property type="entry name" value="REGULATOR OF RPOS"/>
    <property type="match status" value="1"/>
</dbReference>
<evidence type="ECO:0000259" key="6">
    <source>
        <dbReference type="PROSITE" id="PS50110"/>
    </source>
</evidence>
<dbReference type="Pfam" id="PF00486">
    <property type="entry name" value="Trans_reg_C"/>
    <property type="match status" value="1"/>
</dbReference>
<feature type="modified residue" description="4-aspartylphosphate" evidence="4">
    <location>
        <position position="70"/>
    </location>
</feature>
<evidence type="ECO:0000256" key="5">
    <source>
        <dbReference type="PROSITE-ProRule" id="PRU01091"/>
    </source>
</evidence>
<dbReference type="Proteomes" id="UP000002931">
    <property type="component" value="Unassembled WGS sequence"/>
</dbReference>
<name>A3VEN7_9RHOB</name>
<dbReference type="Pfam" id="PF00072">
    <property type="entry name" value="Response_reg"/>
    <property type="match status" value="1"/>
</dbReference>
<evidence type="ECO:0000256" key="1">
    <source>
        <dbReference type="ARBA" id="ARBA00023015"/>
    </source>
</evidence>
<feature type="domain" description="Response regulatory" evidence="6">
    <location>
        <begin position="21"/>
        <end position="135"/>
    </location>
</feature>
<evidence type="ECO:0000256" key="4">
    <source>
        <dbReference type="PROSITE-ProRule" id="PRU00169"/>
    </source>
</evidence>
<dbReference type="GO" id="GO:0005829">
    <property type="term" value="C:cytosol"/>
    <property type="evidence" value="ECO:0007669"/>
    <property type="project" value="TreeGrafter"/>
</dbReference>
<dbReference type="Gene3D" id="3.40.50.2300">
    <property type="match status" value="1"/>
</dbReference>
<dbReference type="EMBL" id="AAMT01000005">
    <property type="protein sequence ID" value="EAQ13375.1"/>
    <property type="molecule type" value="Genomic_DNA"/>
</dbReference>
<keyword evidence="9" id="KW-1185">Reference proteome</keyword>
<dbReference type="GO" id="GO:0000156">
    <property type="term" value="F:phosphorelay response regulator activity"/>
    <property type="evidence" value="ECO:0007669"/>
    <property type="project" value="TreeGrafter"/>
</dbReference>
<dbReference type="PANTHER" id="PTHR48111:SF67">
    <property type="entry name" value="TRANSCRIPTIONAL REGULATORY PROTEIN TCTD"/>
    <property type="match status" value="1"/>
</dbReference>
<dbReference type="GO" id="GO:0032993">
    <property type="term" value="C:protein-DNA complex"/>
    <property type="evidence" value="ECO:0007669"/>
    <property type="project" value="TreeGrafter"/>
</dbReference>
<dbReference type="InterPro" id="IPR011006">
    <property type="entry name" value="CheY-like_superfamily"/>
</dbReference>
<keyword evidence="2 5" id="KW-0238">DNA-binding</keyword>
<evidence type="ECO:0000256" key="2">
    <source>
        <dbReference type="ARBA" id="ARBA00023125"/>
    </source>
</evidence>
<dbReference type="GO" id="GO:0000976">
    <property type="term" value="F:transcription cis-regulatory region binding"/>
    <property type="evidence" value="ECO:0007669"/>
    <property type="project" value="TreeGrafter"/>
</dbReference>
<dbReference type="HOGENOM" id="CLU_000445_30_1_5"/>
<dbReference type="PROSITE" id="PS50110">
    <property type="entry name" value="RESPONSE_REGULATORY"/>
    <property type="match status" value="1"/>
</dbReference>
<evidence type="ECO:0000313" key="8">
    <source>
        <dbReference type="EMBL" id="EAQ13375.1"/>
    </source>
</evidence>
<dbReference type="eggNOG" id="COG0745">
    <property type="taxonomic scope" value="Bacteria"/>
</dbReference>
<sequence length="242" mass="26918">MNLSQTCHAPDAWHERTPEMRVLMVEDATDLAETVSARFARVGIACDLAATVTEAEDHLAVQRYDALVLDINLPDGSGTDLLRRLRTGGNRTPVLMLTALVSVDNRVDALDLRADDYLVKPFDQRELEARLRALVRREAAQKSDTIQLGALSYSPSQMSATLDGEKVTLTRREAALLELLVRFPEQYLSKERLYDGLFAFDDADVGLNAIELYIARLRKRLAGSSVGIETQRGVGYRIVDRG</sequence>
<evidence type="ECO:0000313" key="9">
    <source>
        <dbReference type="Proteomes" id="UP000002931"/>
    </source>
</evidence>
<accession>A3VEN7</accession>
<dbReference type="SUPFAM" id="SSF52172">
    <property type="entry name" value="CheY-like"/>
    <property type="match status" value="1"/>
</dbReference>
<keyword evidence="1" id="KW-0805">Transcription regulation</keyword>
<keyword evidence="4" id="KW-0597">Phosphoprotein</keyword>
<dbReference type="InterPro" id="IPR036388">
    <property type="entry name" value="WH-like_DNA-bd_sf"/>
</dbReference>
<dbReference type="SMART" id="SM00448">
    <property type="entry name" value="REC"/>
    <property type="match status" value="1"/>
</dbReference>
<dbReference type="InterPro" id="IPR001867">
    <property type="entry name" value="OmpR/PhoB-type_DNA-bd"/>
</dbReference>
<protein>
    <submittedName>
        <fullName evidence="8">DNA-binding response regulator</fullName>
    </submittedName>
</protein>
<keyword evidence="3" id="KW-0804">Transcription</keyword>
<proteinExistence type="predicted"/>
<organism evidence="8 9">
    <name type="scientific">Maritimibacter alkaliphilus HTCC2654</name>
    <dbReference type="NCBI Taxonomy" id="314271"/>
    <lineage>
        <taxon>Bacteria</taxon>
        <taxon>Pseudomonadati</taxon>
        <taxon>Pseudomonadota</taxon>
        <taxon>Alphaproteobacteria</taxon>
        <taxon>Rhodobacterales</taxon>
        <taxon>Roseobacteraceae</taxon>
        <taxon>Maritimibacter</taxon>
    </lineage>
</organism>
<evidence type="ECO:0000256" key="3">
    <source>
        <dbReference type="ARBA" id="ARBA00023163"/>
    </source>
</evidence>
<dbReference type="GO" id="GO:0006355">
    <property type="term" value="P:regulation of DNA-templated transcription"/>
    <property type="evidence" value="ECO:0007669"/>
    <property type="project" value="InterPro"/>
</dbReference>
<gene>
    <name evidence="8" type="ORF">RB2654_09904</name>
</gene>
<evidence type="ECO:0000259" key="7">
    <source>
        <dbReference type="PROSITE" id="PS51755"/>
    </source>
</evidence>
<dbReference type="SMART" id="SM00862">
    <property type="entry name" value="Trans_reg_C"/>
    <property type="match status" value="1"/>
</dbReference>
<dbReference type="CDD" id="cd00383">
    <property type="entry name" value="trans_reg_C"/>
    <property type="match status" value="1"/>
</dbReference>
<dbReference type="STRING" id="314271.RB2654_09904"/>
<reference evidence="8 9" key="1">
    <citation type="journal article" date="2010" name="J. Bacteriol.">
        <title>Genome sequences of Pelagibaca bermudensis HTCC2601T and Maritimibacter alkaliphilus HTCC2654T, the type strains of two marine Roseobacter genera.</title>
        <authorList>
            <person name="Thrash J.C."/>
            <person name="Cho J.C."/>
            <person name="Ferriera S."/>
            <person name="Johnson J."/>
            <person name="Vergin K.L."/>
            <person name="Giovannoni S.J."/>
        </authorList>
    </citation>
    <scope>NUCLEOTIDE SEQUENCE [LARGE SCALE GENOMIC DNA]</scope>
    <source>
        <strain evidence="8 9">HTCC2654</strain>
    </source>
</reference>
<dbReference type="Gene3D" id="1.10.10.10">
    <property type="entry name" value="Winged helix-like DNA-binding domain superfamily/Winged helix DNA-binding domain"/>
    <property type="match status" value="1"/>
</dbReference>
<feature type="domain" description="OmpR/PhoB-type" evidence="7">
    <location>
        <begin position="143"/>
        <end position="240"/>
    </location>
</feature>
<dbReference type="PROSITE" id="PS51755">
    <property type="entry name" value="OMPR_PHOB"/>
    <property type="match status" value="1"/>
</dbReference>
<dbReference type="InterPro" id="IPR001789">
    <property type="entry name" value="Sig_transdc_resp-reg_receiver"/>
</dbReference>
<comment type="caution">
    <text evidence="8">The sequence shown here is derived from an EMBL/GenBank/DDBJ whole genome shotgun (WGS) entry which is preliminary data.</text>
</comment>
<dbReference type="AlphaFoldDB" id="A3VEN7"/>